<keyword evidence="8" id="KW-0665">Pyrimidine biosynthesis</keyword>
<dbReference type="GO" id="GO:0006225">
    <property type="term" value="P:UDP biosynthetic process"/>
    <property type="evidence" value="ECO:0007669"/>
    <property type="project" value="TreeGrafter"/>
</dbReference>
<dbReference type="InterPro" id="IPR036393">
    <property type="entry name" value="AceGlu_kinase-like_sf"/>
</dbReference>
<keyword evidence="7" id="KW-0067">ATP-binding</keyword>
<organism evidence="11 12">
    <name type="scientific">Ostreobium quekettii</name>
    <dbReference type="NCBI Taxonomy" id="121088"/>
    <lineage>
        <taxon>Eukaryota</taxon>
        <taxon>Viridiplantae</taxon>
        <taxon>Chlorophyta</taxon>
        <taxon>core chlorophytes</taxon>
        <taxon>Ulvophyceae</taxon>
        <taxon>TCBD clade</taxon>
        <taxon>Bryopsidales</taxon>
        <taxon>Ostreobineae</taxon>
        <taxon>Ostreobiaceae</taxon>
        <taxon>Ostreobium</taxon>
    </lineage>
</organism>
<dbReference type="PANTHER" id="PTHR42833:SF4">
    <property type="entry name" value="URIDYLATE KINASE PUMPKIN, CHLOROPLASTIC"/>
    <property type="match status" value="1"/>
</dbReference>
<name>A0A8S1J1Z6_9CHLO</name>
<protein>
    <recommendedName>
        <fullName evidence="3">UMP kinase</fullName>
        <ecNumber evidence="3">2.7.4.22</ecNumber>
    </recommendedName>
    <alternativeName>
        <fullName evidence="9">Uridine monophosphate kinase</fullName>
    </alternativeName>
</protein>
<evidence type="ECO:0000256" key="1">
    <source>
        <dbReference type="ARBA" id="ARBA00004791"/>
    </source>
</evidence>
<comment type="caution">
    <text evidence="11">The sequence shown here is derived from an EMBL/GenBank/DDBJ whole genome shotgun (WGS) entry which is preliminary data.</text>
</comment>
<evidence type="ECO:0000256" key="8">
    <source>
        <dbReference type="ARBA" id="ARBA00022975"/>
    </source>
</evidence>
<dbReference type="OrthoDB" id="409889at2759"/>
<evidence type="ECO:0000256" key="7">
    <source>
        <dbReference type="ARBA" id="ARBA00022840"/>
    </source>
</evidence>
<keyword evidence="6" id="KW-0418">Kinase</keyword>
<evidence type="ECO:0000256" key="4">
    <source>
        <dbReference type="ARBA" id="ARBA00022679"/>
    </source>
</evidence>
<dbReference type="Pfam" id="PF00696">
    <property type="entry name" value="AA_kinase"/>
    <property type="match status" value="1"/>
</dbReference>
<proteinExistence type="inferred from homology"/>
<evidence type="ECO:0000256" key="9">
    <source>
        <dbReference type="ARBA" id="ARBA00032092"/>
    </source>
</evidence>
<evidence type="ECO:0000313" key="12">
    <source>
        <dbReference type="Proteomes" id="UP000708148"/>
    </source>
</evidence>
<dbReference type="EMBL" id="CAJHUC010000684">
    <property type="protein sequence ID" value="CAD7697606.1"/>
    <property type="molecule type" value="Genomic_DNA"/>
</dbReference>
<keyword evidence="12" id="KW-1185">Reference proteome</keyword>
<evidence type="ECO:0000256" key="2">
    <source>
        <dbReference type="ARBA" id="ARBA00007614"/>
    </source>
</evidence>
<keyword evidence="5" id="KW-0547">Nucleotide-binding</keyword>
<dbReference type="InterPro" id="IPR001048">
    <property type="entry name" value="Asp/Glu/Uridylate_kinase"/>
</dbReference>
<evidence type="ECO:0000313" key="11">
    <source>
        <dbReference type="EMBL" id="CAD7697606.1"/>
    </source>
</evidence>
<comment type="similarity">
    <text evidence="2">Belongs to the UMP kinase family.</text>
</comment>
<evidence type="ECO:0000256" key="3">
    <source>
        <dbReference type="ARBA" id="ARBA00012899"/>
    </source>
</evidence>
<sequence length="172" mass="18966">MDAHHHNSSYSVVDFLQELAEPYIRRRAIRHLEKDRVVIFGAGTGNPFFTTDTAASLRAAEINAEVFLKATKVDGIYTSDPMDDPAALLLEHLSYEDVQLQGLRVMDETAVTLCKENDIPVVILSISQPGNILKAIMGEPVGTLVDWRPTEAPRQPELVQLEANGAGLENSR</sequence>
<evidence type="ECO:0000256" key="5">
    <source>
        <dbReference type="ARBA" id="ARBA00022741"/>
    </source>
</evidence>
<feature type="domain" description="Aspartate/glutamate/uridylate kinase" evidence="10">
    <location>
        <begin position="26"/>
        <end position="125"/>
    </location>
</feature>
<dbReference type="EC" id="2.7.4.22" evidence="3"/>
<gene>
    <name evidence="11" type="ORF">OSTQU699_LOCUS2967</name>
</gene>
<dbReference type="Gene3D" id="3.40.1160.10">
    <property type="entry name" value="Acetylglutamate kinase-like"/>
    <property type="match status" value="1"/>
</dbReference>
<dbReference type="AlphaFoldDB" id="A0A8S1J1Z6"/>
<evidence type="ECO:0000259" key="10">
    <source>
        <dbReference type="Pfam" id="PF00696"/>
    </source>
</evidence>
<keyword evidence="4" id="KW-0808">Transferase</keyword>
<comment type="pathway">
    <text evidence="1">Pyrimidine metabolism; CTP biosynthesis via de novo pathway; UDP from UMP (UMPK route): step 1/1.</text>
</comment>
<dbReference type="Proteomes" id="UP000708148">
    <property type="component" value="Unassembled WGS sequence"/>
</dbReference>
<dbReference type="SUPFAM" id="SSF53633">
    <property type="entry name" value="Carbamate kinase-like"/>
    <property type="match status" value="1"/>
</dbReference>
<dbReference type="GO" id="GO:0005524">
    <property type="term" value="F:ATP binding"/>
    <property type="evidence" value="ECO:0007669"/>
    <property type="project" value="UniProtKB-KW"/>
</dbReference>
<evidence type="ECO:0000256" key="6">
    <source>
        <dbReference type="ARBA" id="ARBA00022777"/>
    </source>
</evidence>
<reference evidence="11" key="1">
    <citation type="submission" date="2020-12" db="EMBL/GenBank/DDBJ databases">
        <authorList>
            <person name="Iha C."/>
        </authorList>
    </citation>
    <scope>NUCLEOTIDE SEQUENCE</scope>
</reference>
<dbReference type="GO" id="GO:0033862">
    <property type="term" value="F:UMP kinase activity"/>
    <property type="evidence" value="ECO:0007669"/>
    <property type="project" value="UniProtKB-EC"/>
</dbReference>
<accession>A0A8S1J1Z6</accession>
<dbReference type="PANTHER" id="PTHR42833">
    <property type="entry name" value="URIDYLATE KINASE"/>
    <property type="match status" value="1"/>
</dbReference>